<evidence type="ECO:0000313" key="5">
    <source>
        <dbReference type="Proteomes" id="UP000274429"/>
    </source>
</evidence>
<dbReference type="Gene3D" id="2.60.40.150">
    <property type="entry name" value="C2 domain"/>
    <property type="match status" value="1"/>
</dbReference>
<dbReference type="Pfam" id="PF00168">
    <property type="entry name" value="C2"/>
    <property type="match status" value="1"/>
</dbReference>
<keyword evidence="2" id="KW-0732">Signal</keyword>
<keyword evidence="5" id="KW-1185">Reference proteome</keyword>
<name>A0A0R3WJW4_HYDTA</name>
<evidence type="ECO:0000259" key="3">
    <source>
        <dbReference type="PROSITE" id="PS50004"/>
    </source>
</evidence>
<evidence type="ECO:0000256" key="1">
    <source>
        <dbReference type="SAM" id="MobiDB-lite"/>
    </source>
</evidence>
<dbReference type="Proteomes" id="UP000274429">
    <property type="component" value="Unassembled WGS sequence"/>
</dbReference>
<feature type="signal peptide" evidence="2">
    <location>
        <begin position="1"/>
        <end position="20"/>
    </location>
</feature>
<evidence type="ECO:0000256" key="2">
    <source>
        <dbReference type="SAM" id="SignalP"/>
    </source>
</evidence>
<dbReference type="InterPro" id="IPR000008">
    <property type="entry name" value="C2_dom"/>
</dbReference>
<accession>A0A0R3WJW4</accession>
<dbReference type="SUPFAM" id="SSF49562">
    <property type="entry name" value="C2 domain (Calcium/lipid-binding domain, CaLB)"/>
    <property type="match status" value="1"/>
</dbReference>
<dbReference type="PROSITE" id="PS50004">
    <property type="entry name" value="C2"/>
    <property type="match status" value="1"/>
</dbReference>
<evidence type="ECO:0000313" key="6">
    <source>
        <dbReference type="WBParaSite" id="TTAC_0000098301-mRNA-1"/>
    </source>
</evidence>
<sequence length="279" mass="31580">MNSSCIIFFLLHKILPNVSSGSEQSICNSEAVREELQDPELMDSVSVRELRIANEEVRTHLDTIKELTASPPSPKPDVNLQDAYDDSEPELPQSDRPFIIRRLEGWHFVNRVPEIRPYYGTLEIGLKFDPLLGKIIISIIKGKEMHAPDGSLMQLWVSVQQKTRICKKSSPFSAMGSMRLGSKSNASHKDPVAITEKVGKLYRTSIRSDTAEPVWDDRFTFNVPKEQLDMVFFDILIHDQKAIVGGLRMGHSGMHVASHHWANMIQRPGICITCRYVVQ</sequence>
<organism evidence="6">
    <name type="scientific">Hydatigena taeniaeformis</name>
    <name type="common">Feline tapeworm</name>
    <name type="synonym">Taenia taeniaeformis</name>
    <dbReference type="NCBI Taxonomy" id="6205"/>
    <lineage>
        <taxon>Eukaryota</taxon>
        <taxon>Metazoa</taxon>
        <taxon>Spiralia</taxon>
        <taxon>Lophotrochozoa</taxon>
        <taxon>Platyhelminthes</taxon>
        <taxon>Cestoda</taxon>
        <taxon>Eucestoda</taxon>
        <taxon>Cyclophyllidea</taxon>
        <taxon>Taeniidae</taxon>
        <taxon>Hydatigera</taxon>
    </lineage>
</organism>
<reference evidence="4 5" key="2">
    <citation type="submission" date="2018-11" db="EMBL/GenBank/DDBJ databases">
        <authorList>
            <consortium name="Pathogen Informatics"/>
        </authorList>
    </citation>
    <scope>NUCLEOTIDE SEQUENCE [LARGE SCALE GENOMIC DNA]</scope>
</reference>
<dbReference type="EMBL" id="UYWX01000148">
    <property type="protein sequence ID" value="VDM17270.1"/>
    <property type="molecule type" value="Genomic_DNA"/>
</dbReference>
<evidence type="ECO:0000313" key="4">
    <source>
        <dbReference type="EMBL" id="VDM17270.1"/>
    </source>
</evidence>
<reference evidence="6" key="1">
    <citation type="submission" date="2017-02" db="UniProtKB">
        <authorList>
            <consortium name="WormBaseParasite"/>
        </authorList>
    </citation>
    <scope>IDENTIFICATION</scope>
</reference>
<dbReference type="InterPro" id="IPR035892">
    <property type="entry name" value="C2_domain_sf"/>
</dbReference>
<feature type="domain" description="C2" evidence="3">
    <location>
        <begin position="118"/>
        <end position="274"/>
    </location>
</feature>
<proteinExistence type="predicted"/>
<dbReference type="WBParaSite" id="TTAC_0000098301-mRNA-1">
    <property type="protein sequence ID" value="TTAC_0000098301-mRNA-1"/>
    <property type="gene ID" value="TTAC_0000098301"/>
</dbReference>
<dbReference type="AlphaFoldDB" id="A0A0R3WJW4"/>
<dbReference type="OrthoDB" id="9947256at2759"/>
<protein>
    <submittedName>
        <fullName evidence="6">C2 domain-containing protein</fullName>
    </submittedName>
</protein>
<dbReference type="STRING" id="6205.A0A0R3WJW4"/>
<gene>
    <name evidence="4" type="ORF">TTAC_LOCUS984</name>
</gene>
<feature type="region of interest" description="Disordered" evidence="1">
    <location>
        <begin position="66"/>
        <end position="93"/>
    </location>
</feature>
<feature type="chain" id="PRO_5043132830" evidence="2">
    <location>
        <begin position="21"/>
        <end position="279"/>
    </location>
</feature>